<keyword evidence="2" id="KW-1185">Reference proteome</keyword>
<dbReference type="InterPro" id="IPR003428">
    <property type="entry name" value="MAM33"/>
</dbReference>
<dbReference type="Pfam" id="PF02330">
    <property type="entry name" value="MAM33"/>
    <property type="match status" value="1"/>
</dbReference>
<gene>
    <name evidence="1" type="ORF">POM88_003320</name>
</gene>
<sequence length="296" mass="33660">MALTSVLRNSSSGVISTGSQIYSRYLATAANRSHVIIPTSISSVRQFSSPSKKLSNSKEYSDDQIQQLISDEVLIDHIITELNSMKYELQLLRNDDNFNLMKKGYERIQKPRKVEVVKEKDPFVKEIESEMSKAEFSRRAHVRLLNGFEVECDKPGIDTITVKGKHKKEIIRIKVFRPRNAFSSNFKMPITVTVSTSPAAGFSAFFNNTTSAEIHCIVTKNRYVVDKIMDPSVDGNLYGVPFGELPENLRRELHNYLETRGVSSTTTTFLYEYMLNKISRENLRGLEPFMKIIDAA</sequence>
<reference evidence="1" key="2">
    <citation type="submission" date="2023-05" db="EMBL/GenBank/DDBJ databases">
        <authorList>
            <person name="Schelkunov M.I."/>
        </authorList>
    </citation>
    <scope>NUCLEOTIDE SEQUENCE</scope>
    <source>
        <strain evidence="1">Hsosn_3</strain>
        <tissue evidence="1">Leaf</tissue>
    </source>
</reference>
<dbReference type="Proteomes" id="UP001237642">
    <property type="component" value="Unassembled WGS sequence"/>
</dbReference>
<dbReference type="AlphaFoldDB" id="A0AAD8JFQ0"/>
<comment type="caution">
    <text evidence="1">The sequence shown here is derived from an EMBL/GenBank/DDBJ whole genome shotgun (WGS) entry which is preliminary data.</text>
</comment>
<dbReference type="EMBL" id="JAUIZM010000001">
    <property type="protein sequence ID" value="KAK1403715.1"/>
    <property type="molecule type" value="Genomic_DNA"/>
</dbReference>
<dbReference type="PANTHER" id="PTHR10826">
    <property type="entry name" value="COMPLEMENT COMPONENT 1"/>
    <property type="match status" value="1"/>
</dbReference>
<name>A0AAD8JFQ0_9APIA</name>
<dbReference type="SUPFAM" id="SSF54529">
    <property type="entry name" value="Mitochondrial glycoprotein MAM33-like"/>
    <property type="match status" value="1"/>
</dbReference>
<protein>
    <submittedName>
        <fullName evidence="1">Uncharacterized protein</fullName>
    </submittedName>
</protein>
<evidence type="ECO:0000313" key="1">
    <source>
        <dbReference type="EMBL" id="KAK1403715.1"/>
    </source>
</evidence>
<proteinExistence type="predicted"/>
<organism evidence="1 2">
    <name type="scientific">Heracleum sosnowskyi</name>
    <dbReference type="NCBI Taxonomy" id="360622"/>
    <lineage>
        <taxon>Eukaryota</taxon>
        <taxon>Viridiplantae</taxon>
        <taxon>Streptophyta</taxon>
        <taxon>Embryophyta</taxon>
        <taxon>Tracheophyta</taxon>
        <taxon>Spermatophyta</taxon>
        <taxon>Magnoliopsida</taxon>
        <taxon>eudicotyledons</taxon>
        <taxon>Gunneridae</taxon>
        <taxon>Pentapetalae</taxon>
        <taxon>asterids</taxon>
        <taxon>campanulids</taxon>
        <taxon>Apiales</taxon>
        <taxon>Apiaceae</taxon>
        <taxon>Apioideae</taxon>
        <taxon>apioid superclade</taxon>
        <taxon>Tordylieae</taxon>
        <taxon>Tordyliinae</taxon>
        <taxon>Heracleum</taxon>
    </lineage>
</organism>
<dbReference type="InterPro" id="IPR036561">
    <property type="entry name" value="MAM33_sf"/>
</dbReference>
<evidence type="ECO:0000313" key="2">
    <source>
        <dbReference type="Proteomes" id="UP001237642"/>
    </source>
</evidence>
<dbReference type="PANTHER" id="PTHR10826:SF41">
    <property type="entry name" value="MITOCHONDRIAL GLYCOPROTEIN FAMILY PROTEIN"/>
    <property type="match status" value="1"/>
</dbReference>
<dbReference type="GO" id="GO:0005759">
    <property type="term" value="C:mitochondrial matrix"/>
    <property type="evidence" value="ECO:0007669"/>
    <property type="project" value="InterPro"/>
</dbReference>
<reference evidence="1" key="1">
    <citation type="submission" date="2023-02" db="EMBL/GenBank/DDBJ databases">
        <title>Genome of toxic invasive species Heracleum sosnowskyi carries increased number of genes despite the absence of recent whole-genome duplications.</title>
        <authorList>
            <person name="Schelkunov M."/>
            <person name="Shtratnikova V."/>
            <person name="Makarenko M."/>
            <person name="Klepikova A."/>
            <person name="Omelchenko D."/>
            <person name="Novikova G."/>
            <person name="Obukhova E."/>
            <person name="Bogdanov V."/>
            <person name="Penin A."/>
            <person name="Logacheva M."/>
        </authorList>
    </citation>
    <scope>NUCLEOTIDE SEQUENCE</scope>
    <source>
        <strain evidence="1">Hsosn_3</strain>
        <tissue evidence="1">Leaf</tissue>
    </source>
</reference>
<dbReference type="Gene3D" id="3.10.280.10">
    <property type="entry name" value="Mitochondrial glycoprotein"/>
    <property type="match status" value="1"/>
</dbReference>
<accession>A0AAD8JFQ0</accession>